<sequence>MIDVESELQSPMGKWTPNVFPLCVNGVLLSRECGMLYRFYHAEGLRTQSFLRRVINYRSISGVISLIMLTLSCRQVDCTPSPAALQRLSVWTFYTQAIVNVVSLAAHTTFAILAHGRPSLALIIAAFASSIFFSIEACGRSSSLSAEYLVGMSICRLWFPFYFLANSTNVLDVEPRHKFGVVLLQKFLGPAFFLPKWFATAQIYEYHLPMLLNMHDPEALDQPLGDCSICMEVIHVKDSKQLQQVTGGLLQKVGVKKGYSVAPCHHIFHMECLEKWLALKNICLQCRRPLLPL</sequence>
<dbReference type="EMBL" id="KN831967">
    <property type="protein sequence ID" value="KIO05465.1"/>
    <property type="molecule type" value="Genomic_DNA"/>
</dbReference>
<gene>
    <name evidence="6" type="ORF">M404DRAFT_1000024</name>
</gene>
<dbReference type="PANTHER" id="PTHR22763:SF162">
    <property type="entry name" value="TRANSMEMBRANE E3 UBIQUITIN-PROTEIN LIGASE 1"/>
    <property type="match status" value="1"/>
</dbReference>
<dbReference type="FunCoup" id="A0A0C3NX83">
    <property type="interactions" value="33"/>
</dbReference>
<reference evidence="7" key="2">
    <citation type="submission" date="2015-01" db="EMBL/GenBank/DDBJ databases">
        <title>Evolutionary Origins and Diversification of the Mycorrhizal Mutualists.</title>
        <authorList>
            <consortium name="DOE Joint Genome Institute"/>
            <consortium name="Mycorrhizal Genomics Consortium"/>
            <person name="Kohler A."/>
            <person name="Kuo A."/>
            <person name="Nagy L.G."/>
            <person name="Floudas D."/>
            <person name="Copeland A."/>
            <person name="Barry K.W."/>
            <person name="Cichocki N."/>
            <person name="Veneault-Fourrey C."/>
            <person name="LaButti K."/>
            <person name="Lindquist E.A."/>
            <person name="Lipzen A."/>
            <person name="Lundell T."/>
            <person name="Morin E."/>
            <person name="Murat C."/>
            <person name="Riley R."/>
            <person name="Ohm R."/>
            <person name="Sun H."/>
            <person name="Tunlid A."/>
            <person name="Henrissat B."/>
            <person name="Grigoriev I.V."/>
            <person name="Hibbett D.S."/>
            <person name="Martin F."/>
        </authorList>
    </citation>
    <scope>NUCLEOTIDE SEQUENCE [LARGE SCALE GENOMIC DNA]</scope>
    <source>
        <strain evidence="7">Marx 270</strain>
    </source>
</reference>
<organism evidence="6 7">
    <name type="scientific">Pisolithus tinctorius Marx 270</name>
    <dbReference type="NCBI Taxonomy" id="870435"/>
    <lineage>
        <taxon>Eukaryota</taxon>
        <taxon>Fungi</taxon>
        <taxon>Dikarya</taxon>
        <taxon>Basidiomycota</taxon>
        <taxon>Agaricomycotina</taxon>
        <taxon>Agaricomycetes</taxon>
        <taxon>Agaricomycetidae</taxon>
        <taxon>Boletales</taxon>
        <taxon>Sclerodermatineae</taxon>
        <taxon>Pisolithaceae</taxon>
        <taxon>Pisolithus</taxon>
    </lineage>
</organism>
<dbReference type="GO" id="GO:0061630">
    <property type="term" value="F:ubiquitin protein ligase activity"/>
    <property type="evidence" value="ECO:0007669"/>
    <property type="project" value="TreeGrafter"/>
</dbReference>
<dbReference type="HOGENOM" id="CLU_061014_0_0_1"/>
<dbReference type="Pfam" id="PF13639">
    <property type="entry name" value="zf-RING_2"/>
    <property type="match status" value="1"/>
</dbReference>
<dbReference type="STRING" id="870435.A0A0C3NX83"/>
<dbReference type="SUPFAM" id="SSF57850">
    <property type="entry name" value="RING/U-box"/>
    <property type="match status" value="1"/>
</dbReference>
<dbReference type="Proteomes" id="UP000054217">
    <property type="component" value="Unassembled WGS sequence"/>
</dbReference>
<dbReference type="AlphaFoldDB" id="A0A0C3NX83"/>
<dbReference type="GO" id="GO:0008270">
    <property type="term" value="F:zinc ion binding"/>
    <property type="evidence" value="ECO:0007669"/>
    <property type="project" value="UniProtKB-KW"/>
</dbReference>
<evidence type="ECO:0000256" key="2">
    <source>
        <dbReference type="ARBA" id="ARBA00022771"/>
    </source>
</evidence>
<dbReference type="GO" id="GO:0043161">
    <property type="term" value="P:proteasome-mediated ubiquitin-dependent protein catabolic process"/>
    <property type="evidence" value="ECO:0007669"/>
    <property type="project" value="TreeGrafter"/>
</dbReference>
<evidence type="ECO:0000256" key="3">
    <source>
        <dbReference type="ARBA" id="ARBA00022833"/>
    </source>
</evidence>
<dbReference type="InterPro" id="IPR001841">
    <property type="entry name" value="Znf_RING"/>
</dbReference>
<dbReference type="InterPro" id="IPR050731">
    <property type="entry name" value="HRD1_E3_ubiq-ligases"/>
</dbReference>
<keyword evidence="3" id="KW-0862">Zinc</keyword>
<accession>A0A0C3NX83</accession>
<dbReference type="InParanoid" id="A0A0C3NX83"/>
<dbReference type="PANTHER" id="PTHR22763">
    <property type="entry name" value="RING ZINC FINGER PROTEIN"/>
    <property type="match status" value="1"/>
</dbReference>
<proteinExistence type="predicted"/>
<dbReference type="SMART" id="SM00184">
    <property type="entry name" value="RING"/>
    <property type="match status" value="1"/>
</dbReference>
<evidence type="ECO:0000313" key="7">
    <source>
        <dbReference type="Proteomes" id="UP000054217"/>
    </source>
</evidence>
<keyword evidence="7" id="KW-1185">Reference proteome</keyword>
<dbReference type="GO" id="GO:0012505">
    <property type="term" value="C:endomembrane system"/>
    <property type="evidence" value="ECO:0007669"/>
    <property type="project" value="TreeGrafter"/>
</dbReference>
<evidence type="ECO:0000259" key="5">
    <source>
        <dbReference type="PROSITE" id="PS50089"/>
    </source>
</evidence>
<evidence type="ECO:0000313" key="6">
    <source>
        <dbReference type="EMBL" id="KIO05465.1"/>
    </source>
</evidence>
<keyword evidence="1" id="KW-0479">Metal-binding</keyword>
<dbReference type="OrthoDB" id="9984778at2759"/>
<name>A0A0C3NX83_PISTI</name>
<dbReference type="Gene3D" id="3.30.40.10">
    <property type="entry name" value="Zinc/RING finger domain, C3HC4 (zinc finger)"/>
    <property type="match status" value="1"/>
</dbReference>
<evidence type="ECO:0000256" key="4">
    <source>
        <dbReference type="PROSITE-ProRule" id="PRU00175"/>
    </source>
</evidence>
<protein>
    <recommendedName>
        <fullName evidence="5">RING-type domain-containing protein</fullName>
    </recommendedName>
</protein>
<evidence type="ECO:0000256" key="1">
    <source>
        <dbReference type="ARBA" id="ARBA00022723"/>
    </source>
</evidence>
<feature type="domain" description="RING-type" evidence="5">
    <location>
        <begin position="227"/>
        <end position="287"/>
    </location>
</feature>
<reference evidence="6 7" key="1">
    <citation type="submission" date="2014-04" db="EMBL/GenBank/DDBJ databases">
        <authorList>
            <consortium name="DOE Joint Genome Institute"/>
            <person name="Kuo A."/>
            <person name="Kohler A."/>
            <person name="Costa M.D."/>
            <person name="Nagy L.G."/>
            <person name="Floudas D."/>
            <person name="Copeland A."/>
            <person name="Barry K.W."/>
            <person name="Cichocki N."/>
            <person name="Veneault-Fourrey C."/>
            <person name="LaButti K."/>
            <person name="Lindquist E.A."/>
            <person name="Lipzen A."/>
            <person name="Lundell T."/>
            <person name="Morin E."/>
            <person name="Murat C."/>
            <person name="Sun H."/>
            <person name="Tunlid A."/>
            <person name="Henrissat B."/>
            <person name="Grigoriev I.V."/>
            <person name="Hibbett D.S."/>
            <person name="Martin F."/>
            <person name="Nordberg H.P."/>
            <person name="Cantor M.N."/>
            <person name="Hua S.X."/>
        </authorList>
    </citation>
    <scope>NUCLEOTIDE SEQUENCE [LARGE SCALE GENOMIC DNA]</scope>
    <source>
        <strain evidence="6 7">Marx 270</strain>
    </source>
</reference>
<dbReference type="PROSITE" id="PS50089">
    <property type="entry name" value="ZF_RING_2"/>
    <property type="match status" value="1"/>
</dbReference>
<dbReference type="InterPro" id="IPR013083">
    <property type="entry name" value="Znf_RING/FYVE/PHD"/>
</dbReference>
<keyword evidence="2 4" id="KW-0863">Zinc-finger</keyword>